<evidence type="ECO:0000256" key="1">
    <source>
        <dbReference type="SAM" id="MobiDB-lite"/>
    </source>
</evidence>
<reference evidence="2" key="1">
    <citation type="submission" date="2021-01" db="EMBL/GenBank/DDBJ databases">
        <authorList>
            <person name="Corre E."/>
            <person name="Pelletier E."/>
            <person name="Niang G."/>
            <person name="Scheremetjew M."/>
            <person name="Finn R."/>
            <person name="Kale V."/>
            <person name="Holt S."/>
            <person name="Cochrane G."/>
            <person name="Meng A."/>
            <person name="Brown T."/>
            <person name="Cohen L."/>
        </authorList>
    </citation>
    <scope>NUCLEOTIDE SEQUENCE</scope>
    <source>
        <strain evidence="2">UTEX LB 985</strain>
    </source>
</reference>
<gene>
    <name evidence="2" type="ORF">CBRE1094_LOCUS41341</name>
</gene>
<proteinExistence type="predicted"/>
<dbReference type="AlphaFoldDB" id="A0A7S2J9L0"/>
<dbReference type="EMBL" id="HBGU01075851">
    <property type="protein sequence ID" value="CAD9540538.1"/>
    <property type="molecule type" value="Transcribed_RNA"/>
</dbReference>
<organism evidence="2">
    <name type="scientific">Haptolina brevifila</name>
    <dbReference type="NCBI Taxonomy" id="156173"/>
    <lineage>
        <taxon>Eukaryota</taxon>
        <taxon>Haptista</taxon>
        <taxon>Haptophyta</taxon>
        <taxon>Prymnesiophyceae</taxon>
        <taxon>Prymnesiales</taxon>
        <taxon>Prymnesiaceae</taxon>
        <taxon>Haptolina</taxon>
    </lineage>
</organism>
<evidence type="ECO:0000313" key="2">
    <source>
        <dbReference type="EMBL" id="CAD9540538.1"/>
    </source>
</evidence>
<name>A0A7S2J9L0_9EUKA</name>
<feature type="region of interest" description="Disordered" evidence="1">
    <location>
        <begin position="1"/>
        <end position="21"/>
    </location>
</feature>
<protein>
    <submittedName>
        <fullName evidence="2">Uncharacterized protein</fullName>
    </submittedName>
</protein>
<feature type="compositionally biased region" description="Basic and acidic residues" evidence="1">
    <location>
        <begin position="10"/>
        <end position="21"/>
    </location>
</feature>
<sequence length="338" mass="36785">MGAWQASEGKAAEGKAAEGQDDSLDKQLFDGFAQEVQMGLSRCGRREGDGSRVILGATGGVRELFESGRIDRSSIDRFIAALRDKVGPNVEFSVLSGDMEAQCELLATRFIFGRLLSSHGQINLLSGGGVSCQFALGQPASPELYSVNLPLEEAQQRLQAAAHDRRARTAEEVYASYKKMLESQAWQMTPSLPSRFSGTFVGINLHWHVAKYIGCCDALLTVTQMIGLIDECIPGLLSRRGLGWERAVDCWAEKAETHWVIGASTSLRLKAILERFEPGSLIYFATTLPEGGDSDSGQWRDAHATAVSWPVGKMILLQEAEIGAKSRKGSRSRQATMA</sequence>
<accession>A0A7S2J9L0</accession>